<keyword evidence="1" id="KW-0472">Membrane</keyword>
<sequence length="35" mass="3981">MSNKSNANSIKHALGILIIFLILVIFAIFYKNIFL</sequence>
<dbReference type="Proteomes" id="UP000783390">
    <property type="component" value="Unassembled WGS sequence"/>
</dbReference>
<organism evidence="2 3">
    <name type="scientific">Clostridium moniliforme</name>
    <dbReference type="NCBI Taxonomy" id="39489"/>
    <lineage>
        <taxon>Bacteria</taxon>
        <taxon>Bacillati</taxon>
        <taxon>Bacillota</taxon>
        <taxon>Clostridia</taxon>
        <taxon>Eubacteriales</taxon>
        <taxon>Clostridiaceae</taxon>
        <taxon>Clostridium</taxon>
    </lineage>
</organism>
<gene>
    <name evidence="2" type="ORF">J2Z53_000582</name>
</gene>
<comment type="caution">
    <text evidence="2">The sequence shown here is derived from an EMBL/GenBank/DDBJ whole genome shotgun (WGS) entry which is preliminary data.</text>
</comment>
<name>A0ABS4EYD2_9CLOT</name>
<proteinExistence type="predicted"/>
<protein>
    <submittedName>
        <fullName evidence="2">Uncharacterized protein</fullName>
    </submittedName>
</protein>
<evidence type="ECO:0000313" key="3">
    <source>
        <dbReference type="Proteomes" id="UP000783390"/>
    </source>
</evidence>
<reference evidence="2 3" key="1">
    <citation type="submission" date="2021-03" db="EMBL/GenBank/DDBJ databases">
        <title>Genomic Encyclopedia of Type Strains, Phase IV (KMG-IV): sequencing the most valuable type-strain genomes for metagenomic binning, comparative biology and taxonomic classification.</title>
        <authorList>
            <person name="Goeker M."/>
        </authorList>
    </citation>
    <scope>NUCLEOTIDE SEQUENCE [LARGE SCALE GENOMIC DNA]</scope>
    <source>
        <strain evidence="2 3">DSM 3984</strain>
    </source>
</reference>
<keyword evidence="1" id="KW-1133">Transmembrane helix</keyword>
<evidence type="ECO:0000313" key="2">
    <source>
        <dbReference type="EMBL" id="MBP1889003.1"/>
    </source>
</evidence>
<accession>A0ABS4EYD2</accession>
<dbReference type="EMBL" id="JAGGJZ010000001">
    <property type="protein sequence ID" value="MBP1889003.1"/>
    <property type="molecule type" value="Genomic_DNA"/>
</dbReference>
<keyword evidence="3" id="KW-1185">Reference proteome</keyword>
<evidence type="ECO:0000256" key="1">
    <source>
        <dbReference type="SAM" id="Phobius"/>
    </source>
</evidence>
<keyword evidence="1" id="KW-0812">Transmembrane</keyword>
<feature type="transmembrane region" description="Helical" evidence="1">
    <location>
        <begin position="12"/>
        <end position="30"/>
    </location>
</feature>